<gene>
    <name evidence="2" type="ORF">RS84_00008</name>
</gene>
<organism evidence="2 3">
    <name type="scientific">Microbacterium hydrocarbonoxydans</name>
    <dbReference type="NCBI Taxonomy" id="273678"/>
    <lineage>
        <taxon>Bacteria</taxon>
        <taxon>Bacillati</taxon>
        <taxon>Actinomycetota</taxon>
        <taxon>Actinomycetes</taxon>
        <taxon>Micrococcales</taxon>
        <taxon>Microbacteriaceae</taxon>
        <taxon>Microbacterium</taxon>
    </lineage>
</organism>
<evidence type="ECO:0000313" key="3">
    <source>
        <dbReference type="Proteomes" id="UP000033900"/>
    </source>
</evidence>
<dbReference type="EMBL" id="JYJB01000002">
    <property type="protein sequence ID" value="KJL49534.1"/>
    <property type="molecule type" value="Genomic_DNA"/>
</dbReference>
<feature type="transmembrane region" description="Helical" evidence="1">
    <location>
        <begin position="96"/>
        <end position="120"/>
    </location>
</feature>
<accession>A0A0M2HYN4</accession>
<keyword evidence="1" id="KW-0472">Membrane</keyword>
<reference evidence="2 3" key="1">
    <citation type="submission" date="2015-02" db="EMBL/GenBank/DDBJ databases">
        <title>Draft genome sequences of ten Microbacterium spp. with emphasis on heavy metal contaminated environments.</title>
        <authorList>
            <person name="Corretto E."/>
        </authorList>
    </citation>
    <scope>NUCLEOTIDE SEQUENCE [LARGE SCALE GENOMIC DNA]</scope>
    <source>
        <strain evidence="2 3">SA35</strain>
    </source>
</reference>
<dbReference type="PATRIC" id="fig|273678.4.peg.5"/>
<dbReference type="STRING" id="273678.RS84_00008"/>
<feature type="transmembrane region" description="Helical" evidence="1">
    <location>
        <begin position="73"/>
        <end position="90"/>
    </location>
</feature>
<name>A0A0M2HYN4_9MICO</name>
<comment type="caution">
    <text evidence="2">The sequence shown here is derived from an EMBL/GenBank/DDBJ whole genome shotgun (WGS) entry which is preliminary data.</text>
</comment>
<evidence type="ECO:0000256" key="1">
    <source>
        <dbReference type="SAM" id="Phobius"/>
    </source>
</evidence>
<proteinExistence type="predicted"/>
<evidence type="ECO:0000313" key="2">
    <source>
        <dbReference type="EMBL" id="KJL49534.1"/>
    </source>
</evidence>
<dbReference type="AlphaFoldDB" id="A0A0M2HYN4"/>
<keyword evidence="3" id="KW-1185">Reference proteome</keyword>
<keyword evidence="1" id="KW-1133">Transmembrane helix</keyword>
<dbReference type="RefSeq" id="WP_045255718.1">
    <property type="nucleotide sequence ID" value="NZ_JYJB01000002.1"/>
</dbReference>
<protein>
    <submittedName>
        <fullName evidence="2">Uncharacterized protein</fullName>
    </submittedName>
</protein>
<keyword evidence="1" id="KW-0812">Transmembrane</keyword>
<dbReference type="Proteomes" id="UP000033900">
    <property type="component" value="Unassembled WGS sequence"/>
</dbReference>
<dbReference type="OrthoDB" id="9948838at2"/>
<sequence length="171" mass="19288">MSSEYIVDRVARYERRRARGMDSALEHEELHELVDTSMGAVAGAFFDKERTLPLATGGLPWPMKQHDAYNFRVTRFALSGLGLIAGLLMTPPLAGLWNLLTALAAAGAVYCLVTFLPKLFRPRDIDERFRLVSVYIQLVSDAERSADARRLARKVAVDSEFDRIKRREFGD</sequence>